<proteinExistence type="predicted"/>
<organism evidence="1">
    <name type="scientific">Spodoptera frugiperda</name>
    <name type="common">Fall armyworm</name>
    <dbReference type="NCBI Taxonomy" id="7108"/>
    <lineage>
        <taxon>Eukaryota</taxon>
        <taxon>Metazoa</taxon>
        <taxon>Ecdysozoa</taxon>
        <taxon>Arthropoda</taxon>
        <taxon>Hexapoda</taxon>
        <taxon>Insecta</taxon>
        <taxon>Pterygota</taxon>
        <taxon>Neoptera</taxon>
        <taxon>Endopterygota</taxon>
        <taxon>Lepidoptera</taxon>
        <taxon>Glossata</taxon>
        <taxon>Ditrysia</taxon>
        <taxon>Noctuoidea</taxon>
        <taxon>Noctuidae</taxon>
        <taxon>Amphipyrinae</taxon>
        <taxon>Spodoptera</taxon>
    </lineage>
</organism>
<accession>A0A2H1W7A3</accession>
<reference evidence="1" key="1">
    <citation type="submission" date="2016-07" db="EMBL/GenBank/DDBJ databases">
        <authorList>
            <person name="Bretaudeau A."/>
        </authorList>
    </citation>
    <scope>NUCLEOTIDE SEQUENCE</scope>
    <source>
        <strain evidence="1">Rice</strain>
        <tissue evidence="1">Whole body</tissue>
    </source>
</reference>
<dbReference type="AlphaFoldDB" id="A0A2H1W7A3"/>
<gene>
    <name evidence="1" type="ORF">SFRICE_022719</name>
</gene>
<dbReference type="EMBL" id="ODYU01006779">
    <property type="protein sequence ID" value="SOQ48938.1"/>
    <property type="molecule type" value="Genomic_DNA"/>
</dbReference>
<protein>
    <submittedName>
        <fullName evidence="1">SFRICE_022719</fullName>
    </submittedName>
</protein>
<name>A0A2H1W7A3_SPOFR</name>
<evidence type="ECO:0000313" key="1">
    <source>
        <dbReference type="EMBL" id="SOQ48938.1"/>
    </source>
</evidence>
<sequence>MHLCSLPRWSSGRNCDCRTWGLGFDSRVGQCNTRLFSAFRKFLSTIARSLELCRLCPVDGNRLTPYYMELISQNGEKWLYTSHVTFKDNFLSHRDFIAHV</sequence>